<sequence>MNGTDGPPKTRLSLLLRKVADYAKKGYAATQKKLGDSVASQSAFTTIVVIDPRDPVAQVKDLLNFAKYGSAMAFLRKHPAERETIIESLLEQQAVSWLSWLTTQFPDNNTPLEFLGFFRISDRLIILAGLLRDAPELARPLFEKITAKQEKDLRTWRDRAEVSGWNVEQVAVYLHLFPNSQINDQLHMAYLVVKAGLNSFHEHRIVNDFSGAGKKFPDLATLICGIRTKQRENASNEGKVS</sequence>
<evidence type="ECO:0000313" key="2">
    <source>
        <dbReference type="Proteomes" id="UP000231343"/>
    </source>
</evidence>
<accession>A0A2H0Y163</accession>
<reference evidence="1 2" key="1">
    <citation type="submission" date="2017-09" db="EMBL/GenBank/DDBJ databases">
        <title>Depth-based differentiation of microbial function through sediment-hosted aquifers and enrichment of novel symbionts in the deep terrestrial subsurface.</title>
        <authorList>
            <person name="Probst A.J."/>
            <person name="Ladd B."/>
            <person name="Jarett J.K."/>
            <person name="Geller-Mcgrath D.E."/>
            <person name="Sieber C.M."/>
            <person name="Emerson J.B."/>
            <person name="Anantharaman K."/>
            <person name="Thomas B.C."/>
            <person name="Malmstrom R."/>
            <person name="Stieglmeier M."/>
            <person name="Klingl A."/>
            <person name="Woyke T."/>
            <person name="Ryan C.M."/>
            <person name="Banfield J.F."/>
        </authorList>
    </citation>
    <scope>NUCLEOTIDE SEQUENCE [LARGE SCALE GENOMIC DNA]</scope>
    <source>
        <strain evidence="1">CG08_land_8_20_14_0_20_45_16</strain>
    </source>
</reference>
<evidence type="ECO:0000313" key="1">
    <source>
        <dbReference type="EMBL" id="PIS31274.1"/>
    </source>
</evidence>
<gene>
    <name evidence="1" type="ORF">COT42_01535</name>
</gene>
<dbReference type="Proteomes" id="UP000231343">
    <property type="component" value="Unassembled WGS sequence"/>
</dbReference>
<organism evidence="1 2">
    <name type="scientific">Candidatus Saganbacteria bacterium CG08_land_8_20_14_0_20_45_16</name>
    <dbReference type="NCBI Taxonomy" id="2014293"/>
    <lineage>
        <taxon>Bacteria</taxon>
        <taxon>Bacillati</taxon>
        <taxon>Saganbacteria</taxon>
    </lineage>
</organism>
<dbReference type="EMBL" id="PEYM01000028">
    <property type="protein sequence ID" value="PIS31274.1"/>
    <property type="molecule type" value="Genomic_DNA"/>
</dbReference>
<dbReference type="AlphaFoldDB" id="A0A2H0Y163"/>
<name>A0A2H0Y163_UNCSA</name>
<proteinExistence type="predicted"/>
<protein>
    <submittedName>
        <fullName evidence="1">Uncharacterized protein</fullName>
    </submittedName>
</protein>
<comment type="caution">
    <text evidence="1">The sequence shown here is derived from an EMBL/GenBank/DDBJ whole genome shotgun (WGS) entry which is preliminary data.</text>
</comment>